<proteinExistence type="predicted"/>
<dbReference type="PROSITE" id="PS50181">
    <property type="entry name" value="FBOX"/>
    <property type="match status" value="1"/>
</dbReference>
<dbReference type="Pfam" id="PF00646">
    <property type="entry name" value="F-box"/>
    <property type="match status" value="1"/>
</dbReference>
<reference evidence="2 3" key="1">
    <citation type="journal article" date="2013" name="Proc. Natl. Acad. Sci. U.S.A.">
        <title>Fine-scale variation in meiotic recombination in Mimulus inferred from population shotgun sequencing.</title>
        <authorList>
            <person name="Hellsten U."/>
            <person name="Wright K.M."/>
            <person name="Jenkins J."/>
            <person name="Shu S."/>
            <person name="Yuan Y."/>
            <person name="Wessler S.R."/>
            <person name="Schmutz J."/>
            <person name="Willis J.H."/>
            <person name="Rokhsar D.S."/>
        </authorList>
    </citation>
    <scope>NUCLEOTIDE SEQUENCE [LARGE SCALE GENOMIC DNA]</scope>
    <source>
        <strain evidence="3">cv. DUN x IM62</strain>
    </source>
</reference>
<accession>A0A022Q3Q2</accession>
<evidence type="ECO:0000313" key="3">
    <source>
        <dbReference type="Proteomes" id="UP000030748"/>
    </source>
</evidence>
<dbReference type="AlphaFoldDB" id="A0A022Q3Q2"/>
<dbReference type="PANTHER" id="PTHR31111">
    <property type="entry name" value="BNAA05G37150D PROTEIN-RELATED"/>
    <property type="match status" value="1"/>
</dbReference>
<dbReference type="EMBL" id="KI632162">
    <property type="protein sequence ID" value="EYU23297.1"/>
    <property type="molecule type" value="Genomic_DNA"/>
</dbReference>
<protein>
    <recommendedName>
        <fullName evidence="1">F-box domain-containing protein</fullName>
    </recommendedName>
</protein>
<sequence length="345" mass="39794">MQMSGSTLSCGYANFGNRPYYPRRCKDRKSFSTNIESLPEELLFEILLLLSSKDIHNGARLVSKRWYNIIRNPNFVKAHLRNNPSTVGLLIQSYDVPGDPAFVSLRRGKVEGVYILNPETNFRFDLPRVICEPDEHLEYCIAYSAASKEYKVVHTSYYTKYYGIPKLRYCAILTVGVDKSWMHVGTQHLSATARNLLTGFPLATEGFIHWTSNERLHTHGYGESFGYYLPMGSCLTLFIERSEFSFEILKMKSETGEWTKLPNVDLEGRRSRIEQFVSECCGSRQDEPRYLILEPGGWLDEEVLVLHVSPTRVFVVYNVRTQEIDFFKFDYDSGGYGFNVLRKKL</sequence>
<dbReference type="SMART" id="SM00256">
    <property type="entry name" value="FBOX"/>
    <property type="match status" value="1"/>
</dbReference>
<dbReference type="SUPFAM" id="SSF81383">
    <property type="entry name" value="F-box domain"/>
    <property type="match status" value="1"/>
</dbReference>
<organism evidence="2 3">
    <name type="scientific">Erythranthe guttata</name>
    <name type="common">Yellow monkey flower</name>
    <name type="synonym">Mimulus guttatus</name>
    <dbReference type="NCBI Taxonomy" id="4155"/>
    <lineage>
        <taxon>Eukaryota</taxon>
        <taxon>Viridiplantae</taxon>
        <taxon>Streptophyta</taxon>
        <taxon>Embryophyta</taxon>
        <taxon>Tracheophyta</taxon>
        <taxon>Spermatophyta</taxon>
        <taxon>Magnoliopsida</taxon>
        <taxon>eudicotyledons</taxon>
        <taxon>Gunneridae</taxon>
        <taxon>Pentapetalae</taxon>
        <taxon>asterids</taxon>
        <taxon>lamiids</taxon>
        <taxon>Lamiales</taxon>
        <taxon>Phrymaceae</taxon>
        <taxon>Erythranthe</taxon>
    </lineage>
</organism>
<dbReference type="Proteomes" id="UP000030748">
    <property type="component" value="Unassembled WGS sequence"/>
</dbReference>
<feature type="domain" description="F-box" evidence="1">
    <location>
        <begin position="32"/>
        <end position="80"/>
    </location>
</feature>
<dbReference type="Gene3D" id="1.20.1280.50">
    <property type="match status" value="1"/>
</dbReference>
<name>A0A022Q3Q2_ERYGU</name>
<dbReference type="PANTHER" id="PTHR31111:SF136">
    <property type="entry name" value="F-BOX ASSOCIATED DOMAIN-CONTAINING PROTEIN"/>
    <property type="match status" value="1"/>
</dbReference>
<keyword evidence="3" id="KW-1185">Reference proteome</keyword>
<evidence type="ECO:0000259" key="1">
    <source>
        <dbReference type="PROSITE" id="PS50181"/>
    </source>
</evidence>
<evidence type="ECO:0000313" key="2">
    <source>
        <dbReference type="EMBL" id="EYU23297.1"/>
    </source>
</evidence>
<gene>
    <name evidence="2" type="ORF">MIMGU_mgv1a009325mg</name>
</gene>
<dbReference type="InterPro" id="IPR001810">
    <property type="entry name" value="F-box_dom"/>
</dbReference>
<dbReference type="InterPro" id="IPR036047">
    <property type="entry name" value="F-box-like_dom_sf"/>
</dbReference>